<dbReference type="AlphaFoldDB" id="A0A9D4BCL9"/>
<reference evidence="1" key="2">
    <citation type="submission" date="2020-11" db="EMBL/GenBank/DDBJ databases">
        <authorList>
            <person name="McCartney M.A."/>
            <person name="Auch B."/>
            <person name="Kono T."/>
            <person name="Mallez S."/>
            <person name="Becker A."/>
            <person name="Gohl D.M."/>
            <person name="Silverstein K.A.T."/>
            <person name="Koren S."/>
            <person name="Bechman K.B."/>
            <person name="Herman A."/>
            <person name="Abrahante J.E."/>
            <person name="Garbe J."/>
        </authorList>
    </citation>
    <scope>NUCLEOTIDE SEQUENCE</scope>
    <source>
        <strain evidence="1">Duluth1</strain>
        <tissue evidence="1">Whole animal</tissue>
    </source>
</reference>
<proteinExistence type="predicted"/>
<accession>A0A9D4BCL9</accession>
<dbReference type="EMBL" id="JAIWYP010000073">
    <property type="protein sequence ID" value="KAH3690221.1"/>
    <property type="molecule type" value="Genomic_DNA"/>
</dbReference>
<dbReference type="Proteomes" id="UP000828390">
    <property type="component" value="Unassembled WGS sequence"/>
</dbReference>
<comment type="caution">
    <text evidence="1">The sequence shown here is derived from an EMBL/GenBank/DDBJ whole genome shotgun (WGS) entry which is preliminary data.</text>
</comment>
<gene>
    <name evidence="1" type="ORF">DPMN_194983</name>
</gene>
<keyword evidence="2" id="KW-1185">Reference proteome</keyword>
<sequence>MHELKTSHPQTWHELQDGNISVTKSVIPFVSIGADHACEQLNRMMKIHSS</sequence>
<reference evidence="1" key="1">
    <citation type="journal article" date="2019" name="bioRxiv">
        <title>The Genome of the Zebra Mussel, Dreissena polymorpha: A Resource for Invasive Species Research.</title>
        <authorList>
            <person name="McCartney M.A."/>
            <person name="Auch B."/>
            <person name="Kono T."/>
            <person name="Mallez S."/>
            <person name="Zhang Y."/>
            <person name="Obille A."/>
            <person name="Becker A."/>
            <person name="Abrahante J.E."/>
            <person name="Garbe J."/>
            <person name="Badalamenti J.P."/>
            <person name="Herman A."/>
            <person name="Mangelson H."/>
            <person name="Liachko I."/>
            <person name="Sullivan S."/>
            <person name="Sone E.D."/>
            <person name="Koren S."/>
            <person name="Silverstein K.A.T."/>
            <person name="Beckman K.B."/>
            <person name="Gohl D.M."/>
        </authorList>
    </citation>
    <scope>NUCLEOTIDE SEQUENCE</scope>
    <source>
        <strain evidence="1">Duluth1</strain>
        <tissue evidence="1">Whole animal</tissue>
    </source>
</reference>
<evidence type="ECO:0000313" key="2">
    <source>
        <dbReference type="Proteomes" id="UP000828390"/>
    </source>
</evidence>
<protein>
    <submittedName>
        <fullName evidence="1">Uncharacterized protein</fullName>
    </submittedName>
</protein>
<evidence type="ECO:0000313" key="1">
    <source>
        <dbReference type="EMBL" id="KAH3690221.1"/>
    </source>
</evidence>
<name>A0A9D4BCL9_DREPO</name>
<organism evidence="1 2">
    <name type="scientific">Dreissena polymorpha</name>
    <name type="common">Zebra mussel</name>
    <name type="synonym">Mytilus polymorpha</name>
    <dbReference type="NCBI Taxonomy" id="45954"/>
    <lineage>
        <taxon>Eukaryota</taxon>
        <taxon>Metazoa</taxon>
        <taxon>Spiralia</taxon>
        <taxon>Lophotrochozoa</taxon>
        <taxon>Mollusca</taxon>
        <taxon>Bivalvia</taxon>
        <taxon>Autobranchia</taxon>
        <taxon>Heteroconchia</taxon>
        <taxon>Euheterodonta</taxon>
        <taxon>Imparidentia</taxon>
        <taxon>Neoheterodontei</taxon>
        <taxon>Myida</taxon>
        <taxon>Dreissenoidea</taxon>
        <taxon>Dreissenidae</taxon>
        <taxon>Dreissena</taxon>
    </lineage>
</organism>